<sequence>MAHKLYNLPVLSRAALSALRNRTMLAALVWRDAESDFGGTSGHTVTIRRPPTFVAKDFNRATGIQPQDINEFGIPVVLDKFKDVSVVLGSEEILLDLRDFQSQVVTPAIQAIADAMETALVATLDTLPDALTWDAADPLKTITTARMKLNRLGAPMAGRSLVLSPEAAKLILDTDTIRRADANSSGGQALREAYITRLSGFDIYESTSVPEDATHKTAAYAFHREAVSLVSRAPAPPAGGTESSSQSFEGFAIRATRGYSIEKKTDIASWDTLYGAQLLDHRTAEGGKPVRLGLRIGAAAGPQPLRAKK</sequence>
<evidence type="ECO:0000313" key="2">
    <source>
        <dbReference type="Proteomes" id="UP001049518"/>
    </source>
</evidence>
<organism evidence="1 2">
    <name type="scientific">Actinomadura graeca</name>
    <dbReference type="NCBI Taxonomy" id="2750812"/>
    <lineage>
        <taxon>Bacteria</taxon>
        <taxon>Bacillati</taxon>
        <taxon>Actinomycetota</taxon>
        <taxon>Actinomycetes</taxon>
        <taxon>Streptosporangiales</taxon>
        <taxon>Thermomonosporaceae</taxon>
        <taxon>Actinomadura</taxon>
    </lineage>
</organism>
<evidence type="ECO:0000313" key="1">
    <source>
        <dbReference type="EMBL" id="QXJ19614.1"/>
    </source>
</evidence>
<keyword evidence="2" id="KW-1185">Reference proteome</keyword>
<reference evidence="1" key="1">
    <citation type="submission" date="2020-07" db="EMBL/GenBank/DDBJ databases">
        <authorList>
            <person name="Tarantini F.S."/>
            <person name="Hong K.W."/>
            <person name="Chan K.G."/>
        </authorList>
    </citation>
    <scope>NUCLEOTIDE SEQUENCE</scope>
    <source>
        <strain evidence="1">32-07</strain>
    </source>
</reference>
<dbReference type="EMBL" id="CP059572">
    <property type="protein sequence ID" value="QXJ19614.1"/>
    <property type="molecule type" value="Genomic_DNA"/>
</dbReference>
<dbReference type="RefSeq" id="WP_231332629.1">
    <property type="nucleotide sequence ID" value="NZ_CP059572.1"/>
</dbReference>
<dbReference type="Proteomes" id="UP001049518">
    <property type="component" value="Chromosome"/>
</dbReference>
<protein>
    <submittedName>
        <fullName evidence="1">Uncharacterized protein</fullName>
    </submittedName>
</protein>
<proteinExistence type="predicted"/>
<name>A0ABX8QNX2_9ACTN</name>
<gene>
    <name evidence="1" type="ORF">AGRA3207_000176</name>
</gene>
<accession>A0ABX8QNX2</accession>